<sequence>MYAQVEFGLCDEKECISIILDNEEQVNEFMLMLIEKSFIVNCEPRYLGAFYEGSVWCGDEHYLRITTKRVEEK</sequence>
<organism evidence="1 2">
    <name type="scientific">Lachnospira hominis</name>
    <name type="common">ex Liu et al. 2021</name>
    <dbReference type="NCBI Taxonomy" id="2763051"/>
    <lineage>
        <taxon>Bacteria</taxon>
        <taxon>Bacillati</taxon>
        <taxon>Bacillota</taxon>
        <taxon>Clostridia</taxon>
        <taxon>Lachnospirales</taxon>
        <taxon>Lachnospiraceae</taxon>
        <taxon>Lachnospira</taxon>
    </lineage>
</organism>
<dbReference type="EMBL" id="JACOPD010000015">
    <property type="protein sequence ID" value="MBC5681952.1"/>
    <property type="molecule type" value="Genomic_DNA"/>
</dbReference>
<protein>
    <submittedName>
        <fullName evidence="1">Uncharacterized protein</fullName>
    </submittedName>
</protein>
<comment type="caution">
    <text evidence="1">The sequence shown here is derived from an EMBL/GenBank/DDBJ whole genome shotgun (WGS) entry which is preliminary data.</text>
</comment>
<dbReference type="RefSeq" id="WP_117963126.1">
    <property type="nucleotide sequence ID" value="NZ_JACOPD010000015.1"/>
</dbReference>
<evidence type="ECO:0000313" key="2">
    <source>
        <dbReference type="Proteomes" id="UP000628463"/>
    </source>
</evidence>
<reference evidence="1 2" key="1">
    <citation type="submission" date="2020-08" db="EMBL/GenBank/DDBJ databases">
        <title>Genome public.</title>
        <authorList>
            <person name="Liu C."/>
            <person name="Sun Q."/>
        </authorList>
    </citation>
    <scope>NUCLEOTIDE SEQUENCE [LARGE SCALE GENOMIC DNA]</scope>
    <source>
        <strain evidence="1 2">NSJ-43</strain>
    </source>
</reference>
<gene>
    <name evidence="1" type="ORF">H8S01_13540</name>
</gene>
<keyword evidence="2" id="KW-1185">Reference proteome</keyword>
<dbReference type="Proteomes" id="UP000628463">
    <property type="component" value="Unassembled WGS sequence"/>
</dbReference>
<name>A0ABR7G3D0_9FIRM</name>
<proteinExistence type="predicted"/>
<evidence type="ECO:0000313" key="1">
    <source>
        <dbReference type="EMBL" id="MBC5681952.1"/>
    </source>
</evidence>
<accession>A0ABR7G3D0</accession>